<dbReference type="PANTHER" id="PTHR47517:SF1">
    <property type="entry name" value="C-TYPE LECTIN DOMAIN-CONTAINING PROTEIN"/>
    <property type="match status" value="1"/>
</dbReference>
<evidence type="ECO:0000313" key="4">
    <source>
        <dbReference type="Proteomes" id="UP000008281"/>
    </source>
</evidence>
<reference evidence="3" key="1">
    <citation type="submission" date="2007-07" db="EMBL/GenBank/DDBJ databases">
        <title>PCAP assembly of the Caenorhabditis remanei genome.</title>
        <authorList>
            <consortium name="The Caenorhabditis remanei Sequencing Consortium"/>
            <person name="Wilson R.K."/>
        </authorList>
    </citation>
    <scope>NUCLEOTIDE SEQUENCE [LARGE SCALE GENOMIC DNA]</scope>
    <source>
        <strain evidence="3">PB4641</strain>
    </source>
</reference>
<accession>E3M8S2</accession>
<name>E3M8S2_CAERE</name>
<organism evidence="4">
    <name type="scientific">Caenorhabditis remanei</name>
    <name type="common">Caenorhabditis vulgaris</name>
    <dbReference type="NCBI Taxonomy" id="31234"/>
    <lineage>
        <taxon>Eukaryota</taxon>
        <taxon>Metazoa</taxon>
        <taxon>Ecdysozoa</taxon>
        <taxon>Nematoda</taxon>
        <taxon>Chromadorea</taxon>
        <taxon>Rhabditida</taxon>
        <taxon>Rhabditina</taxon>
        <taxon>Rhabditomorpha</taxon>
        <taxon>Rhabditoidea</taxon>
        <taxon>Rhabditidae</taxon>
        <taxon>Peloderinae</taxon>
        <taxon>Caenorhabditis</taxon>
    </lineage>
</organism>
<dbReference type="HOGENOM" id="CLU_2529603_0_0_1"/>
<dbReference type="EMBL" id="DS268429">
    <property type="protein sequence ID" value="EFO95818.1"/>
    <property type="molecule type" value="Genomic_DNA"/>
</dbReference>
<dbReference type="PANTHER" id="PTHR47517">
    <property type="entry name" value="C-TYPE LECTIN-RELATED"/>
    <property type="match status" value="1"/>
</dbReference>
<sequence length="84" mass="9533">MIHHLKLFVTLFTLLIPTLAIQDRSSCESESRSSSAASSSSEEHHGGHHPHRPRTTTPKPHPHCEEGWYTSYRPQGIWCMKVSL</sequence>
<protein>
    <submittedName>
        <fullName evidence="3">Uncharacterized protein</fullName>
    </submittedName>
</protein>
<dbReference type="STRING" id="31234.E3M8S2"/>
<evidence type="ECO:0000256" key="2">
    <source>
        <dbReference type="SAM" id="SignalP"/>
    </source>
</evidence>
<dbReference type="Proteomes" id="UP000008281">
    <property type="component" value="Unassembled WGS sequence"/>
</dbReference>
<keyword evidence="2" id="KW-0732">Signal</keyword>
<evidence type="ECO:0000313" key="3">
    <source>
        <dbReference type="EMBL" id="EFO95818.1"/>
    </source>
</evidence>
<dbReference type="AlphaFoldDB" id="E3M8S2"/>
<evidence type="ECO:0000256" key="1">
    <source>
        <dbReference type="SAM" id="MobiDB-lite"/>
    </source>
</evidence>
<gene>
    <name evidence="3" type="ORF">CRE_14005</name>
</gene>
<dbReference type="InParanoid" id="E3M8S2"/>
<proteinExistence type="predicted"/>
<feature type="chain" id="PRO_5003174501" evidence="2">
    <location>
        <begin position="21"/>
        <end position="84"/>
    </location>
</feature>
<feature type="signal peptide" evidence="2">
    <location>
        <begin position="1"/>
        <end position="20"/>
    </location>
</feature>
<dbReference type="eggNOG" id="ENOG502TK7H">
    <property type="taxonomic scope" value="Eukaryota"/>
</dbReference>
<feature type="region of interest" description="Disordered" evidence="1">
    <location>
        <begin position="26"/>
        <end position="67"/>
    </location>
</feature>
<keyword evidence="4" id="KW-1185">Reference proteome</keyword>